<dbReference type="InterPro" id="IPR020845">
    <property type="entry name" value="AMP-binding_CS"/>
</dbReference>
<dbReference type="Proteomes" id="UP000189339">
    <property type="component" value="Unassembled WGS sequence"/>
</dbReference>
<dbReference type="GO" id="GO:0043041">
    <property type="term" value="P:amino acid activation for nonribosomal peptide biosynthetic process"/>
    <property type="evidence" value="ECO:0007669"/>
    <property type="project" value="TreeGrafter"/>
</dbReference>
<evidence type="ECO:0000259" key="8">
    <source>
        <dbReference type="PROSITE" id="PS50075"/>
    </source>
</evidence>
<feature type="domain" description="Carrier" evidence="8">
    <location>
        <begin position="586"/>
        <end position="661"/>
    </location>
</feature>
<dbReference type="Pfam" id="PF00501">
    <property type="entry name" value="AMP-binding"/>
    <property type="match status" value="3"/>
</dbReference>
<dbReference type="CDD" id="cd19534">
    <property type="entry name" value="E_NRPS"/>
    <property type="match status" value="1"/>
</dbReference>
<dbReference type="Pfam" id="PF00550">
    <property type="entry name" value="PP-binding"/>
    <property type="match status" value="3"/>
</dbReference>
<dbReference type="Gene3D" id="3.30.559.30">
    <property type="entry name" value="Nonribosomal peptide synthetase, condensation domain"/>
    <property type="match status" value="3"/>
</dbReference>
<dbReference type="PANTHER" id="PTHR45527">
    <property type="entry name" value="NONRIBOSOMAL PEPTIDE SYNTHETASE"/>
    <property type="match status" value="1"/>
</dbReference>
<dbReference type="Gene3D" id="3.40.50.12780">
    <property type="entry name" value="N-terminal domain of ligase-like"/>
    <property type="match status" value="1"/>
</dbReference>
<dbReference type="PROSITE" id="PS00455">
    <property type="entry name" value="AMP_BINDING"/>
    <property type="match status" value="3"/>
</dbReference>
<dbReference type="InterPro" id="IPR006162">
    <property type="entry name" value="Ppantetheine_attach_site"/>
</dbReference>
<dbReference type="NCBIfam" id="TIGR01733">
    <property type="entry name" value="AA-adenyl-dom"/>
    <property type="match status" value="2"/>
</dbReference>
<keyword evidence="5" id="KW-0677">Repeat</keyword>
<dbReference type="CDD" id="cd19543">
    <property type="entry name" value="DCL_NRPS"/>
    <property type="match status" value="1"/>
</dbReference>
<dbReference type="FunFam" id="2.30.38.10:FF:000001">
    <property type="entry name" value="Non-ribosomal peptide synthetase PvdI"/>
    <property type="match status" value="1"/>
</dbReference>
<dbReference type="CDD" id="cd05930">
    <property type="entry name" value="A_NRPS"/>
    <property type="match status" value="2"/>
</dbReference>
<dbReference type="RefSeq" id="WP_076725226.1">
    <property type="nucleotide sequence ID" value="NZ_MSCW01000008.1"/>
</dbReference>
<dbReference type="InterPro" id="IPR000873">
    <property type="entry name" value="AMP-dep_synth/lig_dom"/>
</dbReference>
<dbReference type="PANTHER" id="PTHR45527:SF1">
    <property type="entry name" value="FATTY ACID SYNTHASE"/>
    <property type="match status" value="1"/>
</dbReference>
<dbReference type="SUPFAM" id="SSF56801">
    <property type="entry name" value="Acetyl-CoA synthetase-like"/>
    <property type="match status" value="3"/>
</dbReference>
<dbReference type="InterPro" id="IPR001242">
    <property type="entry name" value="Condensation_dom"/>
</dbReference>
<dbReference type="InterPro" id="IPR042099">
    <property type="entry name" value="ANL_N_sf"/>
</dbReference>
<dbReference type="GO" id="GO:0006631">
    <property type="term" value="P:fatty acid metabolic process"/>
    <property type="evidence" value="ECO:0007669"/>
    <property type="project" value="UniProtKB-KW"/>
</dbReference>
<dbReference type="GO" id="GO:0003824">
    <property type="term" value="F:catalytic activity"/>
    <property type="evidence" value="ECO:0007669"/>
    <property type="project" value="InterPro"/>
</dbReference>
<dbReference type="Pfam" id="PF13193">
    <property type="entry name" value="AMP-binding_C"/>
    <property type="match status" value="2"/>
</dbReference>
<evidence type="ECO:0000256" key="3">
    <source>
        <dbReference type="ARBA" id="ARBA00022450"/>
    </source>
</evidence>
<dbReference type="GO" id="GO:0031177">
    <property type="term" value="F:phosphopantetheine binding"/>
    <property type="evidence" value="ECO:0007669"/>
    <property type="project" value="InterPro"/>
</dbReference>
<dbReference type="FunFam" id="3.30.300.30:FF:000010">
    <property type="entry name" value="Enterobactin synthetase component F"/>
    <property type="match status" value="1"/>
</dbReference>
<dbReference type="PROSITE" id="PS50075">
    <property type="entry name" value="CARRIER"/>
    <property type="match status" value="3"/>
</dbReference>
<dbReference type="GO" id="GO:0005737">
    <property type="term" value="C:cytoplasm"/>
    <property type="evidence" value="ECO:0007669"/>
    <property type="project" value="TreeGrafter"/>
</dbReference>
<comment type="cofactor">
    <cofactor evidence="1">
        <name>pantetheine 4'-phosphate</name>
        <dbReference type="ChEBI" id="CHEBI:47942"/>
    </cofactor>
</comment>
<dbReference type="SUPFAM" id="SSF52777">
    <property type="entry name" value="CoA-dependent acyltransferases"/>
    <property type="match status" value="6"/>
</dbReference>
<dbReference type="FunFam" id="1.10.1200.10:FF:000016">
    <property type="entry name" value="Non-ribosomal peptide synthase"/>
    <property type="match status" value="1"/>
</dbReference>
<dbReference type="SMART" id="SM00823">
    <property type="entry name" value="PKS_PP"/>
    <property type="match status" value="3"/>
</dbReference>
<dbReference type="InterPro" id="IPR045851">
    <property type="entry name" value="AMP-bd_C_sf"/>
</dbReference>
<evidence type="ECO:0000313" key="10">
    <source>
        <dbReference type="Proteomes" id="UP000189339"/>
    </source>
</evidence>
<dbReference type="InterPro" id="IPR025110">
    <property type="entry name" value="AMP-bd_C"/>
</dbReference>
<evidence type="ECO:0000256" key="5">
    <source>
        <dbReference type="ARBA" id="ARBA00022737"/>
    </source>
</evidence>
<dbReference type="GO" id="GO:0071766">
    <property type="term" value="P:Actinobacterium-type cell wall biogenesis"/>
    <property type="evidence" value="ECO:0007669"/>
    <property type="project" value="UniProtKB-ARBA"/>
</dbReference>
<evidence type="ECO:0000256" key="4">
    <source>
        <dbReference type="ARBA" id="ARBA00022553"/>
    </source>
</evidence>
<dbReference type="FunFam" id="1.10.1200.10:FF:000005">
    <property type="entry name" value="Nonribosomal peptide synthetase 1"/>
    <property type="match status" value="1"/>
</dbReference>
<dbReference type="GO" id="GO:0044550">
    <property type="term" value="P:secondary metabolite biosynthetic process"/>
    <property type="evidence" value="ECO:0007669"/>
    <property type="project" value="TreeGrafter"/>
</dbReference>
<dbReference type="Gene3D" id="3.40.50.980">
    <property type="match status" value="4"/>
</dbReference>
<dbReference type="InterPro" id="IPR040097">
    <property type="entry name" value="FAAL/FAAC"/>
</dbReference>
<dbReference type="Gene3D" id="3.30.300.30">
    <property type="match status" value="3"/>
</dbReference>
<evidence type="ECO:0000256" key="6">
    <source>
        <dbReference type="ARBA" id="ARBA00022832"/>
    </source>
</evidence>
<keyword evidence="3" id="KW-0596">Phosphopantetheine</keyword>
<organism evidence="9 10">
    <name type="scientific">Marinobacter lutaoensis</name>
    <dbReference type="NCBI Taxonomy" id="135739"/>
    <lineage>
        <taxon>Bacteria</taxon>
        <taxon>Pseudomonadati</taxon>
        <taxon>Pseudomonadota</taxon>
        <taxon>Gammaproteobacteria</taxon>
        <taxon>Pseudomonadales</taxon>
        <taxon>Marinobacteraceae</taxon>
        <taxon>Marinobacter</taxon>
    </lineage>
</organism>
<dbReference type="GO" id="GO:0008610">
    <property type="term" value="P:lipid biosynthetic process"/>
    <property type="evidence" value="ECO:0007669"/>
    <property type="project" value="InterPro"/>
</dbReference>
<dbReference type="Gene3D" id="2.30.38.10">
    <property type="entry name" value="Luciferase, Domain 3"/>
    <property type="match status" value="2"/>
</dbReference>
<dbReference type="GO" id="GO:0072330">
    <property type="term" value="P:monocarboxylic acid biosynthetic process"/>
    <property type="evidence" value="ECO:0007669"/>
    <property type="project" value="UniProtKB-ARBA"/>
</dbReference>
<dbReference type="FunFam" id="3.40.50.980:FF:000001">
    <property type="entry name" value="Non-ribosomal peptide synthetase"/>
    <property type="match status" value="1"/>
</dbReference>
<dbReference type="PROSITE" id="PS00012">
    <property type="entry name" value="PHOSPHOPANTETHEINE"/>
    <property type="match status" value="3"/>
</dbReference>
<dbReference type="InterPro" id="IPR036736">
    <property type="entry name" value="ACP-like_sf"/>
</dbReference>
<keyword evidence="4" id="KW-0597">Phosphoprotein</keyword>
<evidence type="ECO:0000256" key="2">
    <source>
        <dbReference type="ARBA" id="ARBA00006432"/>
    </source>
</evidence>
<protein>
    <submittedName>
        <fullName evidence="9">Non-ribosomal peptide synthetase</fullName>
    </submittedName>
</protein>
<dbReference type="STRING" id="135739.BTO32_13830"/>
<dbReference type="Pfam" id="PF00668">
    <property type="entry name" value="Condensation"/>
    <property type="match status" value="3"/>
</dbReference>
<dbReference type="InterPro" id="IPR023213">
    <property type="entry name" value="CAT-like_dom_sf"/>
</dbReference>
<feature type="domain" description="Carrier" evidence="8">
    <location>
        <begin position="3125"/>
        <end position="3200"/>
    </location>
</feature>
<accession>A0A1V2DRB4</accession>
<dbReference type="InterPro" id="IPR020806">
    <property type="entry name" value="PKS_PP-bd"/>
</dbReference>
<keyword evidence="10" id="KW-1185">Reference proteome</keyword>
<dbReference type="InterPro" id="IPR010071">
    <property type="entry name" value="AA_adenyl_dom"/>
</dbReference>
<gene>
    <name evidence="9" type="ORF">BTO32_13830</name>
</gene>
<evidence type="ECO:0000313" key="9">
    <source>
        <dbReference type="EMBL" id="ONF42936.1"/>
    </source>
</evidence>
<feature type="domain" description="Carrier" evidence="8">
    <location>
        <begin position="1621"/>
        <end position="1695"/>
    </location>
</feature>
<dbReference type="FunFam" id="3.40.50.12780:FF:000013">
    <property type="entry name" value="Long-chain-fatty-acid--AMP ligase FadD32"/>
    <property type="match status" value="1"/>
</dbReference>
<sequence>MSFETQSFRNFADVLSFHAGERPDAEAIRHLVRDDAPPEITRYGDLDRRARALAAYLQSELGAVVGERCVLMLPSGADFAAAFFGCFYAGMIAVPAFPPDSHRQAYLERLAGIIRDARPRAVLGLTADLDRCQSQLQPGLADDCRLIRVDQVPDDCADALRPHRIDDDDLAFLQYTSGSTSAPKGVMVSHANLMANERAMARGFGAGDDDVWVSWLPLFHDMGLMAGLLLPILHGHSVNLMTPKFFLARPVRWLEAISRNRGTFSGGPDFAYRLCAERVRDEDIARLDLSHWRLAFTGSEPIRPETLRRFSERFAPAGFRDQALAPSYGLAEATLFVSSHAFNGERRERRFDTAQMAAGPAREAVRETTLVGCGWTDDDHALRLVDPETGGELGEGEVGEIWVAGPSVAQGYWRNPEATAATFVEADGRRWLRTGDLGIAQGRDLYIAGRQKDMIILNGQNLYPQDIEGILEREVELLRQGRVAAFPVQDDAGAEGIGLALEIGRGVRKLVQPRMICDTLVETLTDALQVAPQLILLLEPGRLPRTTSGKLQRSACRVGWERGQLAVFAAWRQGRMLEGAGAGESAARPPLVPEVVAAWRDILNRPSLAPEDHFFALGGDSVGLMQVVARLNRELGVDLDPGALFERPRLSDFSAWVAEQRARGTGPGLSRRPVDAPMVASHAQQRLWFLDRLEGGSTAYHLSGEWQLQGRLDDDALQRSLDALAERHDSLRTVFTEDETHQVVPRVLPARPVPLHRHDLSASDAPESALAELNRGWVAEPMNLEHGPLWQAHLVRLAEDDHRLVLVIHHIIADGWSAQVLVRDFAEYYAAFSDNREPVLPALPVQYADYAHWHRTRLAEGEQARQLAWWTEQLGQEHPVLTLPADRPRPPAQSHRGARVRFRFPETLSRRLRELARAEGVSLFTLMLALYKTQLYRYSGQRDLRVGVPVAGRGRPETEDLVGLFVNTLVMRSQPGADQPFRTFLAGVSAMVQGAQAHADLPFEQLVEALQPERDLRYNPLCQVKFTQQLPLPEGVELPGLTLTMRQRDDDTAHFDLGLDITDRAEGIDGVLTYACDLFDAPRITRFAEELVNLAEQVVADPDRALGALELRAVPSVLAGDAVTFEHQDLVSLWHSHLRYSHDRQALQYEDEAYGYRWLEQESNRLARALRQNGVTAETPVGLCLERSPAFVVAVLAVLKAGGAFVPLDPKWPAQRQVYVLRDSGARVLLSEAPVPGFQGHWLDVAAGADWRQGAGEPLAVRIRAEQAAYLIYTSGTSGTPKGVVISHGAIANYVQGVMRALNLPASASLAMVSTVAADLGHTALFGALCTGRTLHLLSADRVMDAEAFAQYMARHRVDVLKIVPTHLAGLLQADNPGRVLPRTALVLGGEALPSRLVRQVRELNPDCRVYNHYGPSESTVGVLMTETRGEEADEVVPLGTPLANVQARIVSEERLLLPQGAEGELVLAGAGLARGYLGQPEATARVFFADPDAPGQRLYATGDRACLRADGRLAFLGRQDDQVKIRGYRVSLGEIAQQVRAFPGVVDAHVHVDDDGQLVAYPVAPSLDPEALRAALGQQLPDYMVPAHIVPLTEFPLTANGKLDRAALPRPERAAVSYEAPETEVERALAALWTALLPVERVGRHDNFFSLGGDSIISLQVIARARKQGIRLTPKQLFENQTIAELARVAEVGAGAAAPAAPAHPGSAFPLTPIQRRFAANPGSQPHHWNQALRLRVPAPAPLDVQALRQALAAVVRTHSALRFRFDLEAGTQTPTDRVPDDLLWSVEVADETALLAAFDDAHRSLNLNHGPVLRAVLATRPDGAQVLLITAHHLVVDGVSWRILLDDLHTAYQQLRAGRPVRLAAESAGLQDWANHLHQRSADRCLAQELPYWQAQRPEDAELPCERPEGGTRIADAGYLDQSLDPDTTRALLQAVPAACRARINDILLAALADALAGWTGRARNLIMLESHGRHAREGAPDVSRTLGWLTAIHPVTLEAGDDLLDTLARTKSRLRAVPGDGLGYGLLKELRQAPLPTLTGRGLTFNYLGQLDGAGDAGFALDDGPLGAPRHGDGPMANALVLDGLVRGGRLHLRWSYSQARFDRARIEALAAAYRQSLEALVAIPRRQASRLTPADVPLASLDQAQLDALEQPENIEDILPLAPMQEGILLHSLLQPGTGIYLMQDQYEVRGEMEFEAFRSAWQAVVRRHPMLRTAFLGLDGGNPHQVVYREVPCPAQWLDLSLLERAEAEAELEALLAREREEGFDFTRPPLLRLRLVRLGDRDYRIVQSHHHVLIDAWCRGLMLAEFFDHYRNLLAGRTPRLTPARPYADFIAWLQRQDVDGARRFWRDNLSGFTEVTPLPYPRGGQGGDAVIEDVSVALTPEESARLAAQARAHRLTVNTFMQAAWALVLMRHSGQDDVLFGVTVAGRPTELEGIEETLGLFINTLPLRIRLAGHGGRALELLQTLQSANAAMRQHEHLSLAEIQQLADTPRGEALFDSLFVFENVPMGAEVLQAAEQYGIRPLANRTHTNYPLTVVILPGEHYQLQFSFDRSRFRPDDMATLLQQFRWVLAQLAEDPGQPLDRVRLLTEAERGQLLALGRGEPVPEWLELSWLARFEAWALADPERTVAICQGERLSYGELNLKANRIGHGLIDAGVGPDQVVALYSPRNLALLTLMVATFKAGAAYLALDERHPPARSGRMLASCAAPVLVTPEDCLPQVEAILAETGARPRVLTLESLLARGRDHNPARYPALDQRAYVIYTSGSTGEPKGVMVSHRGMLNNQLSKVPYLALGEGDVIAQTAATGFDISVWQFLTAPLFGGRVEIIPDDITHDPQRLAATVAETGVTVLETVPAVIDGILSADPVALPHLRWMLPTGEALGRELAQRWFERYPRIPLVNAYGPAECSDDVALHTLRSQADTATGIPIGRSTDNNRVYVLDAHLEPVPRGVVGELYVGGTGVGRGYAGRPGLTAERFLPDPFGTPGERLYRTGDLARWTDAGVLEYVGRADFQVKIRGQRIELGEIESCLLACDGVRQAVVTALDTPQGTQLVAYVVPREQAHLAGEGLRERLAAELPAAMVPSHWVVLDRLPLNANGKLDRKALPRPALDDRPYEAPSGPLEVRLAELWQELLQVPRVGRHDHFFELGGHSLLATRLLSRIRDALGVTVPLAQAFEATTVAAMAEVVERLQRQSLDDGRLDSLDALMTELEEIE</sequence>
<dbReference type="NCBIfam" id="TIGR01720">
    <property type="entry name" value="NRPS-para261"/>
    <property type="match status" value="1"/>
</dbReference>
<dbReference type="CDD" id="cd19531">
    <property type="entry name" value="LCL_NRPS-like"/>
    <property type="match status" value="1"/>
</dbReference>
<dbReference type="InterPro" id="IPR009081">
    <property type="entry name" value="PP-bd_ACP"/>
</dbReference>
<proteinExistence type="inferred from homology"/>
<dbReference type="NCBIfam" id="NF003417">
    <property type="entry name" value="PRK04813.1"/>
    <property type="match status" value="3"/>
</dbReference>
<evidence type="ECO:0000256" key="1">
    <source>
        <dbReference type="ARBA" id="ARBA00001957"/>
    </source>
</evidence>
<comment type="caution">
    <text evidence="9">The sequence shown here is derived from an EMBL/GenBank/DDBJ whole genome shotgun (WGS) entry which is preliminary data.</text>
</comment>
<dbReference type="SUPFAM" id="SSF47336">
    <property type="entry name" value="ACP-like"/>
    <property type="match status" value="3"/>
</dbReference>
<evidence type="ECO:0000256" key="7">
    <source>
        <dbReference type="ARBA" id="ARBA00023098"/>
    </source>
</evidence>
<dbReference type="OrthoDB" id="9757559at2"/>
<comment type="similarity">
    <text evidence="2">Belongs to the ATP-dependent AMP-binding enzyme family.</text>
</comment>
<keyword evidence="6" id="KW-0276">Fatty acid metabolism</keyword>
<keyword evidence="7" id="KW-0443">Lipid metabolism</keyword>
<dbReference type="EMBL" id="MSCW01000008">
    <property type="protein sequence ID" value="ONF42936.1"/>
    <property type="molecule type" value="Genomic_DNA"/>
</dbReference>
<dbReference type="InterPro" id="IPR010060">
    <property type="entry name" value="NRPS_synth"/>
</dbReference>
<dbReference type="Gene3D" id="3.40.50.1820">
    <property type="entry name" value="alpha/beta hydrolase"/>
    <property type="match status" value="1"/>
</dbReference>
<dbReference type="Gene3D" id="1.10.1200.10">
    <property type="entry name" value="ACP-like"/>
    <property type="match status" value="2"/>
</dbReference>
<name>A0A1V2DRB4_9GAMM</name>
<reference evidence="9 10" key="1">
    <citation type="submission" date="2016-12" db="EMBL/GenBank/DDBJ databases">
        <title>Marinobacter lutaoensis whole genome sequencing.</title>
        <authorList>
            <person name="Verma A."/>
            <person name="Krishnamurthi S."/>
        </authorList>
    </citation>
    <scope>NUCLEOTIDE SEQUENCE [LARGE SCALE GENOMIC DNA]</scope>
    <source>
        <strain evidence="9 10">T5054</strain>
    </source>
</reference>
<dbReference type="Gene3D" id="3.30.559.10">
    <property type="entry name" value="Chloramphenicol acetyltransferase-like domain"/>
    <property type="match status" value="3"/>
</dbReference>
<dbReference type="CDD" id="cd05931">
    <property type="entry name" value="FAAL"/>
    <property type="match status" value="1"/>
</dbReference>
<dbReference type="InterPro" id="IPR029058">
    <property type="entry name" value="AB_hydrolase_fold"/>
</dbReference>